<dbReference type="Proteomes" id="UP001149140">
    <property type="component" value="Unassembled WGS sequence"/>
</dbReference>
<gene>
    <name evidence="3" type="ORF">OM076_07740</name>
</gene>
<keyword evidence="4" id="KW-1185">Reference proteome</keyword>
<dbReference type="Gene3D" id="1.10.10.2840">
    <property type="entry name" value="PucR C-terminal helix-turn-helix domain"/>
    <property type="match status" value="1"/>
</dbReference>
<dbReference type="InterPro" id="IPR042070">
    <property type="entry name" value="PucR_C-HTH_sf"/>
</dbReference>
<dbReference type="InterPro" id="IPR025751">
    <property type="entry name" value="RsbRD_N_dom"/>
</dbReference>
<evidence type="ECO:0000313" key="3">
    <source>
        <dbReference type="EMBL" id="MDA0160149.1"/>
    </source>
</evidence>
<dbReference type="Pfam" id="PF13556">
    <property type="entry name" value="HTH_30"/>
    <property type="match status" value="1"/>
</dbReference>
<dbReference type="EMBL" id="JAPDOD010000004">
    <property type="protein sequence ID" value="MDA0160149.1"/>
    <property type="molecule type" value="Genomic_DNA"/>
</dbReference>
<organism evidence="3 4">
    <name type="scientific">Solirubrobacter ginsenosidimutans</name>
    <dbReference type="NCBI Taxonomy" id="490573"/>
    <lineage>
        <taxon>Bacteria</taxon>
        <taxon>Bacillati</taxon>
        <taxon>Actinomycetota</taxon>
        <taxon>Thermoleophilia</taxon>
        <taxon>Solirubrobacterales</taxon>
        <taxon>Solirubrobacteraceae</taxon>
        <taxon>Solirubrobacter</taxon>
    </lineage>
</organism>
<name>A0A9X3MPQ6_9ACTN</name>
<accession>A0A9X3MPQ6</accession>
<proteinExistence type="predicted"/>
<feature type="domain" description="RsbT co-antagonist protein RsbRD N-terminal" evidence="2">
    <location>
        <begin position="16"/>
        <end position="150"/>
    </location>
</feature>
<dbReference type="RefSeq" id="WP_270038916.1">
    <property type="nucleotide sequence ID" value="NZ_JAPDOD010000004.1"/>
</dbReference>
<dbReference type="Pfam" id="PF14361">
    <property type="entry name" value="RsbRD_N"/>
    <property type="match status" value="1"/>
</dbReference>
<dbReference type="PANTHER" id="PTHR33744">
    <property type="entry name" value="CARBOHYDRATE DIACID REGULATOR"/>
    <property type="match status" value="1"/>
</dbReference>
<dbReference type="AlphaFoldDB" id="A0A9X3MPQ6"/>
<evidence type="ECO:0000259" key="1">
    <source>
        <dbReference type="Pfam" id="PF13556"/>
    </source>
</evidence>
<protein>
    <submittedName>
        <fullName evidence="3">Helix-turn-helix domain-containing protein</fullName>
    </submittedName>
</protein>
<dbReference type="InterPro" id="IPR025736">
    <property type="entry name" value="PucR_C-HTH_dom"/>
</dbReference>
<comment type="caution">
    <text evidence="3">The sequence shown here is derived from an EMBL/GenBank/DDBJ whole genome shotgun (WGS) entry which is preliminary data.</text>
</comment>
<evidence type="ECO:0000313" key="4">
    <source>
        <dbReference type="Proteomes" id="UP001149140"/>
    </source>
</evidence>
<sequence>MHNDVLRRIIARISLDDLAADLERRLLEAVPAYRDFASEETAQILRWNVDQFVRWLTEGTPPTREDLQRLEAPVRHRLSEGMTMEDGLRIYRSAAQAGWDALVAAADDEERAALLSGADVLFAYMNAVTDVFYGAEISTAEQRAHEQLTRVLAGEDPDARDTYTPFVAQLGDGTAGRHAALAAELRTQGALAVSEGRRVAGLLTRSARWPAAALVALGEETGRAELADALDDLRALAAVAHARTGVVRIEDHLPELLLHSAPRHAHALHVLVYGPLDDELARTLEALVAHGFDKSAAAAALPVHRNTLGYRAAKIERLTGLDLDTTDGRGRAWLATLQRNAA</sequence>
<dbReference type="InterPro" id="IPR051448">
    <property type="entry name" value="CdaR-like_regulators"/>
</dbReference>
<evidence type="ECO:0000259" key="2">
    <source>
        <dbReference type="Pfam" id="PF14361"/>
    </source>
</evidence>
<reference evidence="3" key="1">
    <citation type="submission" date="2022-10" db="EMBL/GenBank/DDBJ databases">
        <title>The WGS of Solirubrobacter ginsenosidimutans DSM 21036.</title>
        <authorList>
            <person name="Jiang Z."/>
        </authorList>
    </citation>
    <scope>NUCLEOTIDE SEQUENCE</scope>
    <source>
        <strain evidence="3">DSM 21036</strain>
    </source>
</reference>
<feature type="domain" description="PucR C-terminal helix-turn-helix" evidence="1">
    <location>
        <begin position="280"/>
        <end position="335"/>
    </location>
</feature>